<protein>
    <submittedName>
        <fullName evidence="1">Uncharacterized protein</fullName>
    </submittedName>
</protein>
<dbReference type="Proteomes" id="UP000277204">
    <property type="component" value="Unassembled WGS sequence"/>
</dbReference>
<dbReference type="AlphaFoldDB" id="A0A183MJC8"/>
<gene>
    <name evidence="1" type="ORF">SMRZ_LOCUS16153</name>
</gene>
<organism evidence="1 2">
    <name type="scientific">Schistosoma margrebowiei</name>
    <dbReference type="NCBI Taxonomy" id="48269"/>
    <lineage>
        <taxon>Eukaryota</taxon>
        <taxon>Metazoa</taxon>
        <taxon>Spiralia</taxon>
        <taxon>Lophotrochozoa</taxon>
        <taxon>Platyhelminthes</taxon>
        <taxon>Trematoda</taxon>
        <taxon>Digenea</taxon>
        <taxon>Strigeidida</taxon>
        <taxon>Schistosomatoidea</taxon>
        <taxon>Schistosomatidae</taxon>
        <taxon>Schistosoma</taxon>
    </lineage>
</organism>
<evidence type="ECO:0000313" key="2">
    <source>
        <dbReference type="Proteomes" id="UP000277204"/>
    </source>
</evidence>
<proteinExistence type="predicted"/>
<evidence type="ECO:0000313" key="1">
    <source>
        <dbReference type="EMBL" id="VDP20121.1"/>
    </source>
</evidence>
<name>A0A183MJC8_9TREM</name>
<sequence length="417" mass="47401">LTGISSNVKFIHEPKDSCIPWRGHSQLICKVDHPKATYSWLAIRHAPLDLIFLNGRLHFLKESNVLFEKSEAIVENSSFVNVNTLDGRLLLKHPTSVDKINRSKSLILHYKSWLEGSYRCKASVPGQGSLVSHAVNIRLSDLFLEPNLPTTHGLLSNSHQPLITEFQQYSTAPVMISETDTNKHPSLGGGSFYPGEVVVLRCPLIAISSVKPIIRWFHVTSDVMVMQPVGFDTDFSHSTWPNSYEAIPLDGGRWLEIHLGHLNTSPTSHRHEHDQSEWNENFESLHNNNNDPGTVVWSVQAYELVQVEFPSIFMHSIEIISAVSSSSSNHDVKNQQLNSNNRHQLQERHNELWRKVNSSITLLCASNIRRFSNDNNDIFDRSGILWFNSSRLTDGYGIQWKKDGEILSDKLFRMNPR</sequence>
<accession>A0A183MJC8</accession>
<dbReference type="EMBL" id="UZAI01017073">
    <property type="protein sequence ID" value="VDP20121.1"/>
    <property type="molecule type" value="Genomic_DNA"/>
</dbReference>
<reference evidence="1 2" key="1">
    <citation type="submission" date="2018-11" db="EMBL/GenBank/DDBJ databases">
        <authorList>
            <consortium name="Pathogen Informatics"/>
        </authorList>
    </citation>
    <scope>NUCLEOTIDE SEQUENCE [LARGE SCALE GENOMIC DNA]</scope>
    <source>
        <strain evidence="1 2">Zambia</strain>
    </source>
</reference>
<feature type="non-terminal residue" evidence="1">
    <location>
        <position position="1"/>
    </location>
</feature>
<keyword evidence="2" id="KW-1185">Reference proteome</keyword>